<dbReference type="PANTHER" id="PTHR43329">
    <property type="entry name" value="EPOXIDE HYDROLASE"/>
    <property type="match status" value="1"/>
</dbReference>
<organism evidence="3 4">
    <name type="scientific">Polychaeton citri CBS 116435</name>
    <dbReference type="NCBI Taxonomy" id="1314669"/>
    <lineage>
        <taxon>Eukaryota</taxon>
        <taxon>Fungi</taxon>
        <taxon>Dikarya</taxon>
        <taxon>Ascomycota</taxon>
        <taxon>Pezizomycotina</taxon>
        <taxon>Dothideomycetes</taxon>
        <taxon>Dothideomycetidae</taxon>
        <taxon>Capnodiales</taxon>
        <taxon>Capnodiaceae</taxon>
        <taxon>Polychaeton</taxon>
    </lineage>
</organism>
<name>A0A9P4Q1U3_9PEZI</name>
<keyword evidence="1" id="KW-1133">Transmembrane helix</keyword>
<dbReference type="Gene3D" id="3.40.50.1820">
    <property type="entry name" value="alpha/beta hydrolase"/>
    <property type="match status" value="1"/>
</dbReference>
<evidence type="ECO:0000259" key="2">
    <source>
        <dbReference type="Pfam" id="PF12697"/>
    </source>
</evidence>
<keyword evidence="1" id="KW-0472">Membrane</keyword>
<feature type="domain" description="AB hydrolase-1" evidence="2">
    <location>
        <begin position="87"/>
        <end position="223"/>
    </location>
</feature>
<dbReference type="Proteomes" id="UP000799441">
    <property type="component" value="Unassembled WGS sequence"/>
</dbReference>
<dbReference type="EMBL" id="MU003834">
    <property type="protein sequence ID" value="KAF2717925.1"/>
    <property type="molecule type" value="Genomic_DNA"/>
</dbReference>
<proteinExistence type="predicted"/>
<evidence type="ECO:0000313" key="3">
    <source>
        <dbReference type="EMBL" id="KAF2717925.1"/>
    </source>
</evidence>
<dbReference type="OrthoDB" id="6431331at2759"/>
<dbReference type="Pfam" id="PF12697">
    <property type="entry name" value="Abhydrolase_6"/>
    <property type="match status" value="1"/>
</dbReference>
<dbReference type="InterPro" id="IPR029058">
    <property type="entry name" value="AB_hydrolase_fold"/>
</dbReference>
<evidence type="ECO:0000313" key="4">
    <source>
        <dbReference type="Proteomes" id="UP000799441"/>
    </source>
</evidence>
<protein>
    <submittedName>
        <fullName evidence="3">Alpha/beta-hydrolase</fullName>
    </submittedName>
</protein>
<feature type="transmembrane region" description="Helical" evidence="1">
    <location>
        <begin position="6"/>
        <end position="30"/>
    </location>
</feature>
<comment type="caution">
    <text evidence="3">The sequence shown here is derived from an EMBL/GenBank/DDBJ whole genome shotgun (WGS) entry which is preliminary data.</text>
</comment>
<reference evidence="3" key="1">
    <citation type="journal article" date="2020" name="Stud. Mycol.">
        <title>101 Dothideomycetes genomes: a test case for predicting lifestyles and emergence of pathogens.</title>
        <authorList>
            <person name="Haridas S."/>
            <person name="Albert R."/>
            <person name="Binder M."/>
            <person name="Bloem J."/>
            <person name="Labutti K."/>
            <person name="Salamov A."/>
            <person name="Andreopoulos B."/>
            <person name="Baker S."/>
            <person name="Barry K."/>
            <person name="Bills G."/>
            <person name="Bluhm B."/>
            <person name="Cannon C."/>
            <person name="Castanera R."/>
            <person name="Culley D."/>
            <person name="Daum C."/>
            <person name="Ezra D."/>
            <person name="Gonzalez J."/>
            <person name="Henrissat B."/>
            <person name="Kuo A."/>
            <person name="Liang C."/>
            <person name="Lipzen A."/>
            <person name="Lutzoni F."/>
            <person name="Magnuson J."/>
            <person name="Mondo S."/>
            <person name="Nolan M."/>
            <person name="Ohm R."/>
            <person name="Pangilinan J."/>
            <person name="Park H.-J."/>
            <person name="Ramirez L."/>
            <person name="Alfaro M."/>
            <person name="Sun H."/>
            <person name="Tritt A."/>
            <person name="Yoshinaga Y."/>
            <person name="Zwiers L.-H."/>
            <person name="Turgeon B."/>
            <person name="Goodwin S."/>
            <person name="Spatafora J."/>
            <person name="Crous P."/>
            <person name="Grigoriev I."/>
        </authorList>
    </citation>
    <scope>NUCLEOTIDE SEQUENCE</scope>
    <source>
        <strain evidence="3">CBS 116435</strain>
    </source>
</reference>
<dbReference type="InterPro" id="IPR000073">
    <property type="entry name" value="AB_hydrolase_1"/>
</dbReference>
<sequence>MGVGGVFASIAAQLLGLTSLTLVVLASLFYGWKDPSKVTSSDLDKARRELWSLSETEDGLHHLFLDVSEGTRLHYLSSDLSHQSNLVIFLHGFPDSCHLFSRYLKLDIADTAFVSLDLPGYGGSDGLTGYGSDQVLNTLVKAFVELRRKHLSNATTDAVVSAQKCVLVSHDWGGVIAFRLAKETHRLFDRVIIMNSISIELAAKNIRERVSSAYHNYKKWFTSGFDDEISQRASDDLQPVLTQLRKSHYIFMFQSFLPVGDLFPSAMQFMVNACHNMVLHPLKQVSELTSTALKARHMAASEGPGIPECFEHGMDPNYGWSVKLRAKAQLAGHWNERIRLYSDGLAFDSWNASSEISHYTNAPDTSQSADGVTSLFQYPISIIFGMKDTALDYRIAIDGIEDYFREQPDDSPTVDPKHDNHILRLRDCGHWTPLESDGAAVLEGLLRWELQEDASGKGEYKSLASFLQREPVKSDEVAPAAT</sequence>
<gene>
    <name evidence="3" type="ORF">K431DRAFT_333619</name>
</gene>
<keyword evidence="1" id="KW-0812">Transmembrane</keyword>
<dbReference type="AlphaFoldDB" id="A0A9P4Q1U3"/>
<keyword evidence="4" id="KW-1185">Reference proteome</keyword>
<evidence type="ECO:0000256" key="1">
    <source>
        <dbReference type="SAM" id="Phobius"/>
    </source>
</evidence>
<accession>A0A9P4Q1U3</accession>
<dbReference type="SUPFAM" id="SSF53474">
    <property type="entry name" value="alpha/beta-Hydrolases"/>
    <property type="match status" value="1"/>
</dbReference>